<evidence type="ECO:0000313" key="2">
    <source>
        <dbReference type="Proteomes" id="UP000295443"/>
    </source>
</evidence>
<dbReference type="Proteomes" id="UP000295443">
    <property type="component" value="Unassembled WGS sequence"/>
</dbReference>
<dbReference type="EMBL" id="SJZB01000042">
    <property type="protein sequence ID" value="TCJ12838.1"/>
    <property type="molecule type" value="Genomic_DNA"/>
</dbReference>
<protein>
    <recommendedName>
        <fullName evidence="3">Lipoprotein</fullName>
    </recommendedName>
</protein>
<organism evidence="1 2">
    <name type="scientific">Parasulfuritortus cantonensis</name>
    <dbReference type="NCBI Taxonomy" id="2528202"/>
    <lineage>
        <taxon>Bacteria</taxon>
        <taxon>Pseudomonadati</taxon>
        <taxon>Pseudomonadota</taxon>
        <taxon>Betaproteobacteria</taxon>
        <taxon>Nitrosomonadales</taxon>
        <taxon>Thiobacillaceae</taxon>
        <taxon>Parasulfuritortus</taxon>
    </lineage>
</organism>
<evidence type="ECO:0000313" key="1">
    <source>
        <dbReference type="EMBL" id="TCJ12838.1"/>
    </source>
</evidence>
<dbReference type="AlphaFoldDB" id="A0A4R1B7Y8"/>
<dbReference type="RefSeq" id="WP_131447674.1">
    <property type="nucleotide sequence ID" value="NZ_SJZB01000042.1"/>
</dbReference>
<gene>
    <name evidence="1" type="ORF">EZJ19_11405</name>
</gene>
<proteinExistence type="predicted"/>
<keyword evidence="2" id="KW-1185">Reference proteome</keyword>
<comment type="caution">
    <text evidence="1">The sequence shown here is derived from an EMBL/GenBank/DDBJ whole genome shotgun (WGS) entry which is preliminary data.</text>
</comment>
<name>A0A4R1B7Y8_9PROT</name>
<sequence length="220" mass="24770">MYHRAGILLIVLGLALAGCASQRPSVLRDLDRNPPGTLRLMQVRAIADKDALAADDAYARLIRSSFQFISPFWKADEERQGIFAELHGAGLSDADLAQGAVAIGNVYCCGGPYEFIYRVFAYLPATVEVHEYDTVEVRLGREPGKAGAAEANRVTRRVHRYKQPPYNCAWQPDNPQYWTRILYCDGLKEDGWALYRPLWREYGHTWRKLPPGPGAHQPEP</sequence>
<dbReference type="OrthoDB" id="9255989at2"/>
<reference evidence="1 2" key="1">
    <citation type="submission" date="2019-03" db="EMBL/GenBank/DDBJ databases">
        <title>Genome sequence of Thiobacillaceae bacterium LSR1, a sulfur-oxidizing bacterium isolated from freshwater sediment.</title>
        <authorList>
            <person name="Li S."/>
        </authorList>
    </citation>
    <scope>NUCLEOTIDE SEQUENCE [LARGE SCALE GENOMIC DNA]</scope>
    <source>
        <strain evidence="1 2">LSR1</strain>
    </source>
</reference>
<dbReference type="PROSITE" id="PS51257">
    <property type="entry name" value="PROKAR_LIPOPROTEIN"/>
    <property type="match status" value="1"/>
</dbReference>
<accession>A0A4R1B7Y8</accession>
<evidence type="ECO:0008006" key="3">
    <source>
        <dbReference type="Google" id="ProtNLM"/>
    </source>
</evidence>